<gene>
    <name evidence="2" type="ORF">AELLOGFF_06474</name>
</gene>
<feature type="region of interest" description="Disordered" evidence="1">
    <location>
        <begin position="28"/>
        <end position="53"/>
    </location>
</feature>
<dbReference type="Proteomes" id="UP000430146">
    <property type="component" value="Unassembled WGS sequence"/>
</dbReference>
<reference evidence="2 3" key="1">
    <citation type="submission" date="2019-11" db="EMBL/GenBank/DDBJ databases">
        <authorList>
            <person name="Holert J."/>
        </authorList>
    </citation>
    <scope>NUCLEOTIDE SEQUENCE [LARGE SCALE GENOMIC DNA]</scope>
    <source>
        <strain evidence="2">BC8_1</strain>
    </source>
</reference>
<evidence type="ECO:0000313" key="2">
    <source>
        <dbReference type="EMBL" id="CAA0136302.1"/>
    </source>
</evidence>
<keyword evidence="3" id="KW-1185">Reference proteome</keyword>
<evidence type="ECO:0000313" key="3">
    <source>
        <dbReference type="Proteomes" id="UP000430146"/>
    </source>
</evidence>
<evidence type="ECO:0000256" key="1">
    <source>
        <dbReference type="SAM" id="MobiDB-lite"/>
    </source>
</evidence>
<accession>A0A5S9RAB2</accession>
<organism evidence="2 3">
    <name type="scientific">Mycolicibacterium vanbaalenii</name>
    <name type="common">Mycobacterium vanbaalenii</name>
    <dbReference type="NCBI Taxonomy" id="110539"/>
    <lineage>
        <taxon>Bacteria</taxon>
        <taxon>Bacillati</taxon>
        <taxon>Actinomycetota</taxon>
        <taxon>Actinomycetes</taxon>
        <taxon>Mycobacteriales</taxon>
        <taxon>Mycobacteriaceae</taxon>
        <taxon>Mycolicibacterium</taxon>
    </lineage>
</organism>
<dbReference type="EMBL" id="CACSIP010000063">
    <property type="protein sequence ID" value="CAA0136302.1"/>
    <property type="molecule type" value="Genomic_DNA"/>
</dbReference>
<protein>
    <submittedName>
        <fullName evidence="2">Uncharacterized protein</fullName>
    </submittedName>
</protein>
<name>A0A5S9RAB2_MYCVN</name>
<proteinExistence type="predicted"/>
<sequence length="204" mass="22981">MTQDGSGTWITESHCGGDQLVGIQVGDHQNRGHRDRRVGGAGCDRGDHHHGRQLDEWVDGNRDRDSHFIGLCESDRPEDPVKDALDEATYAFEMLRRVTDDNFEAVLQRFTRHDSGGGVDELPGQRIPDNQTVLRLHDGVGQRVTIRIRSRNVHQQLPGEYLFGRHLTDNRRLVEEGVGDLTAYPRQQGIEPRGLSGGSRICEW</sequence>
<dbReference type="AlphaFoldDB" id="A0A5S9RAB2"/>
<feature type="compositionally biased region" description="Basic and acidic residues" evidence="1">
    <location>
        <begin position="44"/>
        <end position="53"/>
    </location>
</feature>